<accession>A0AAJ0F3Z6</accession>
<dbReference type="Proteomes" id="UP001239445">
    <property type="component" value="Unassembled WGS sequence"/>
</dbReference>
<dbReference type="GO" id="GO:0031418">
    <property type="term" value="F:L-ascorbic acid binding"/>
    <property type="evidence" value="ECO:0007669"/>
    <property type="project" value="InterPro"/>
</dbReference>
<evidence type="ECO:0000256" key="1">
    <source>
        <dbReference type="ARBA" id="ARBA00001961"/>
    </source>
</evidence>
<feature type="domain" description="Fe2OG dioxygenase" evidence="7">
    <location>
        <begin position="108"/>
        <end position="237"/>
    </location>
</feature>
<dbReference type="InterPro" id="IPR044862">
    <property type="entry name" value="Pro_4_hyd_alph_FE2OG_OXY"/>
</dbReference>
<evidence type="ECO:0000256" key="4">
    <source>
        <dbReference type="ARBA" id="ARBA00023002"/>
    </source>
</evidence>
<comment type="cofactor">
    <cofactor evidence="1">
        <name>L-ascorbate</name>
        <dbReference type="ChEBI" id="CHEBI:38290"/>
    </cofactor>
</comment>
<feature type="chain" id="PRO_5042479200" evidence="6">
    <location>
        <begin position="19"/>
        <end position="253"/>
    </location>
</feature>
<keyword evidence="4" id="KW-0560">Oxidoreductase</keyword>
<gene>
    <name evidence="8" type="ORF">QBC47DRAFT_439534</name>
</gene>
<dbReference type="PANTHER" id="PTHR10869:SF246">
    <property type="entry name" value="TRANSMEMBRANE PROLYL 4-HYDROXYLASE"/>
    <property type="match status" value="1"/>
</dbReference>
<keyword evidence="6" id="KW-0732">Signal</keyword>
<evidence type="ECO:0000313" key="9">
    <source>
        <dbReference type="Proteomes" id="UP001239445"/>
    </source>
</evidence>
<keyword evidence="3" id="KW-0223">Dioxygenase</keyword>
<dbReference type="SMART" id="SM00702">
    <property type="entry name" value="P4Hc"/>
    <property type="match status" value="1"/>
</dbReference>
<evidence type="ECO:0000256" key="3">
    <source>
        <dbReference type="ARBA" id="ARBA00022964"/>
    </source>
</evidence>
<dbReference type="PANTHER" id="PTHR10869">
    <property type="entry name" value="PROLYL 4-HYDROXYLASE ALPHA SUBUNIT"/>
    <property type="match status" value="1"/>
</dbReference>
<evidence type="ECO:0000259" key="7">
    <source>
        <dbReference type="PROSITE" id="PS51471"/>
    </source>
</evidence>
<evidence type="ECO:0000256" key="6">
    <source>
        <dbReference type="SAM" id="SignalP"/>
    </source>
</evidence>
<evidence type="ECO:0000256" key="2">
    <source>
        <dbReference type="ARBA" id="ARBA00022723"/>
    </source>
</evidence>
<dbReference type="InterPro" id="IPR045054">
    <property type="entry name" value="P4HA-like"/>
</dbReference>
<comment type="caution">
    <text evidence="8">The sequence shown here is derived from an EMBL/GenBank/DDBJ whole genome shotgun (WGS) entry which is preliminary data.</text>
</comment>
<keyword evidence="5" id="KW-0408">Iron</keyword>
<dbReference type="GO" id="GO:0005506">
    <property type="term" value="F:iron ion binding"/>
    <property type="evidence" value="ECO:0007669"/>
    <property type="project" value="InterPro"/>
</dbReference>
<organism evidence="8 9">
    <name type="scientific">Echria macrotheca</name>
    <dbReference type="NCBI Taxonomy" id="438768"/>
    <lineage>
        <taxon>Eukaryota</taxon>
        <taxon>Fungi</taxon>
        <taxon>Dikarya</taxon>
        <taxon>Ascomycota</taxon>
        <taxon>Pezizomycotina</taxon>
        <taxon>Sordariomycetes</taxon>
        <taxon>Sordariomycetidae</taxon>
        <taxon>Sordariales</taxon>
        <taxon>Schizotheciaceae</taxon>
        <taxon>Echria</taxon>
    </lineage>
</organism>
<evidence type="ECO:0000313" key="8">
    <source>
        <dbReference type="EMBL" id="KAK1749863.1"/>
    </source>
</evidence>
<dbReference type="GO" id="GO:0005783">
    <property type="term" value="C:endoplasmic reticulum"/>
    <property type="evidence" value="ECO:0007669"/>
    <property type="project" value="TreeGrafter"/>
</dbReference>
<proteinExistence type="predicted"/>
<dbReference type="PROSITE" id="PS51471">
    <property type="entry name" value="FE2OG_OXY"/>
    <property type="match status" value="1"/>
</dbReference>
<dbReference type="Pfam" id="PF13640">
    <property type="entry name" value="2OG-FeII_Oxy_3"/>
    <property type="match status" value="1"/>
</dbReference>
<protein>
    <submittedName>
        <fullName evidence="8">2OG-Fe(II)oxygenase superfamily protein</fullName>
    </submittedName>
</protein>
<name>A0AAJ0F3Z6_9PEZI</name>
<dbReference type="AlphaFoldDB" id="A0AAJ0F3Z6"/>
<dbReference type="EMBL" id="MU839851">
    <property type="protein sequence ID" value="KAK1749863.1"/>
    <property type="molecule type" value="Genomic_DNA"/>
</dbReference>
<dbReference type="Gene3D" id="2.60.120.620">
    <property type="entry name" value="q2cbj1_9rhob like domain"/>
    <property type="match status" value="1"/>
</dbReference>
<keyword evidence="9" id="KW-1185">Reference proteome</keyword>
<keyword evidence="2" id="KW-0479">Metal-binding</keyword>
<dbReference type="InterPro" id="IPR006620">
    <property type="entry name" value="Pro_4_hyd_alph"/>
</dbReference>
<sequence length="253" mass="28110">MVSLSWALVLAGVGVAASECTHPSFKAYKLSSSPLIIYLQNFLTKNERSHLKEISKPRFRRSVVASDEGAKQSRIRTSQSTDLPRDEIVKCIEQRAMEFQGFDTKESQLEPLQLVKYGPGEHYDYHTDWLADPQYTTSFNGGNRMTSFLVYVYVSNDTTGGGTGFPLVDAPRDERWCGFVECDEPFGSGVVFRPVEGNAIFWENLIPGTGRGDGRTEHAGLPVTSGEKIGMNIWTRQAGISDEVRKEGGPLDF</sequence>
<dbReference type="GO" id="GO:0004656">
    <property type="term" value="F:procollagen-proline 4-dioxygenase activity"/>
    <property type="evidence" value="ECO:0007669"/>
    <property type="project" value="TreeGrafter"/>
</dbReference>
<reference evidence="8" key="1">
    <citation type="submission" date="2023-06" db="EMBL/GenBank/DDBJ databases">
        <title>Genome-scale phylogeny and comparative genomics of the fungal order Sordariales.</title>
        <authorList>
            <consortium name="Lawrence Berkeley National Laboratory"/>
            <person name="Hensen N."/>
            <person name="Bonometti L."/>
            <person name="Westerberg I."/>
            <person name="Brannstrom I.O."/>
            <person name="Guillou S."/>
            <person name="Cros-Aarteil S."/>
            <person name="Calhoun S."/>
            <person name="Haridas S."/>
            <person name="Kuo A."/>
            <person name="Mondo S."/>
            <person name="Pangilinan J."/>
            <person name="Riley R."/>
            <person name="Labutti K."/>
            <person name="Andreopoulos B."/>
            <person name="Lipzen A."/>
            <person name="Chen C."/>
            <person name="Yanf M."/>
            <person name="Daum C."/>
            <person name="Ng V."/>
            <person name="Clum A."/>
            <person name="Steindorff A."/>
            <person name="Ohm R."/>
            <person name="Martin F."/>
            <person name="Silar P."/>
            <person name="Natvig D."/>
            <person name="Lalanne C."/>
            <person name="Gautier V."/>
            <person name="Ament-Velasquez S.L."/>
            <person name="Kruys A."/>
            <person name="Hutchinson M.I."/>
            <person name="Powell A.J."/>
            <person name="Barry K."/>
            <person name="Miller A.N."/>
            <person name="Grigoriev I.V."/>
            <person name="Debuchy R."/>
            <person name="Gladieux P."/>
            <person name="Thoren M.H."/>
            <person name="Johannesson H."/>
        </authorList>
    </citation>
    <scope>NUCLEOTIDE SEQUENCE</scope>
    <source>
        <strain evidence="8">PSN4</strain>
    </source>
</reference>
<dbReference type="InterPro" id="IPR005123">
    <property type="entry name" value="Oxoglu/Fe-dep_dioxygenase_dom"/>
</dbReference>
<feature type="signal peptide" evidence="6">
    <location>
        <begin position="1"/>
        <end position="18"/>
    </location>
</feature>
<evidence type="ECO:0000256" key="5">
    <source>
        <dbReference type="ARBA" id="ARBA00023004"/>
    </source>
</evidence>